<evidence type="ECO:0000313" key="2">
    <source>
        <dbReference type="Proteomes" id="UP001596067"/>
    </source>
</evidence>
<dbReference type="RefSeq" id="WP_345327647.1">
    <property type="nucleotide sequence ID" value="NZ_BAAAVH010000010.1"/>
</dbReference>
<sequence length="124" mass="13399">MNSISHVLKLHPQRLTAADIVDQIASHHLEARPAVVADSPDTGEYGAGLQDQYEARVLALVAHDLAVVAPAAGQSAVNALVANVWEQAEKHVEKANTTWTHLSWFVQNAITQFIEGIRPQMAGC</sequence>
<comment type="caution">
    <text evidence="1">The sequence shown here is derived from an EMBL/GenBank/DDBJ whole genome shotgun (WGS) entry which is preliminary data.</text>
</comment>
<reference evidence="2" key="1">
    <citation type="journal article" date="2019" name="Int. J. Syst. Evol. Microbiol.">
        <title>The Global Catalogue of Microorganisms (GCM) 10K type strain sequencing project: providing services to taxonomists for standard genome sequencing and annotation.</title>
        <authorList>
            <consortium name="The Broad Institute Genomics Platform"/>
            <consortium name="The Broad Institute Genome Sequencing Center for Infectious Disease"/>
            <person name="Wu L."/>
            <person name="Ma J."/>
        </authorList>
    </citation>
    <scope>NUCLEOTIDE SEQUENCE [LARGE SCALE GENOMIC DNA]</scope>
    <source>
        <strain evidence="2">CGMCC 4.1469</strain>
    </source>
</reference>
<evidence type="ECO:0008006" key="3">
    <source>
        <dbReference type="Google" id="ProtNLM"/>
    </source>
</evidence>
<protein>
    <recommendedName>
        <fullName evidence="3">Transposase</fullName>
    </recommendedName>
</protein>
<keyword evidence="2" id="KW-1185">Reference proteome</keyword>
<proteinExistence type="predicted"/>
<accession>A0ABW1F7K9</accession>
<dbReference type="Proteomes" id="UP001596067">
    <property type="component" value="Unassembled WGS sequence"/>
</dbReference>
<name>A0ABW1F7K9_9ACTN</name>
<organism evidence="1 2">
    <name type="scientific">Kitasatospora aburaviensis</name>
    <dbReference type="NCBI Taxonomy" id="67265"/>
    <lineage>
        <taxon>Bacteria</taxon>
        <taxon>Bacillati</taxon>
        <taxon>Actinomycetota</taxon>
        <taxon>Actinomycetes</taxon>
        <taxon>Kitasatosporales</taxon>
        <taxon>Streptomycetaceae</taxon>
        <taxon>Kitasatospora</taxon>
    </lineage>
</organism>
<evidence type="ECO:0000313" key="1">
    <source>
        <dbReference type="EMBL" id="MFC5889708.1"/>
    </source>
</evidence>
<gene>
    <name evidence="1" type="ORF">ACFP0N_32550</name>
</gene>
<dbReference type="EMBL" id="JBHSOD010000062">
    <property type="protein sequence ID" value="MFC5889708.1"/>
    <property type="molecule type" value="Genomic_DNA"/>
</dbReference>